<protein>
    <recommendedName>
        <fullName evidence="4">Glycosyl transferase family 2</fullName>
    </recommendedName>
</protein>
<evidence type="ECO:0008006" key="4">
    <source>
        <dbReference type="Google" id="ProtNLM"/>
    </source>
</evidence>
<name>A0A7Z0C1R6_9ACTN</name>
<feature type="region of interest" description="Disordered" evidence="1">
    <location>
        <begin position="330"/>
        <end position="364"/>
    </location>
</feature>
<evidence type="ECO:0000313" key="3">
    <source>
        <dbReference type="Proteomes" id="UP000537326"/>
    </source>
</evidence>
<dbReference type="RefSeq" id="WP_179530311.1">
    <property type="nucleotide sequence ID" value="NZ_BAAAPP010000012.1"/>
</dbReference>
<proteinExistence type="predicted"/>
<sequence length="364" mass="39902">MQPGSQAPLIAVSTIKDSPDHVRRYVEGNLAGGVDHLVVFLDAPSEEGQDEVLAELAEHPRVSVVRAGGAWWGGQRPRELNVRQCINANVTRRVLAGLGLGHGWLLHIDGDEVVRVDREALARVPEDALALRLGVREAVSSSTWQGQPTAFKAELEDGDLALLHGLGVIDEPSNQVWIRGHVMGKSAVRIGAERWLTLHKVAREDRSHEPGLEDGAWLVFHYESYSLEDFCRKWTAMVASGPRAAYRAERRQVARTLRDLISRGLAPDALRRQLERFYRLEVEEDLATLRDLQVVDEVDPLVPLPGAPTPPGAVPVAELDAALEAWRGRAKPEEELFRGTSPAGPGATSPTPGRRRGLLGGRGR</sequence>
<gene>
    <name evidence="2" type="ORF">BKA05_000823</name>
</gene>
<reference evidence="2 3" key="1">
    <citation type="submission" date="2020-07" db="EMBL/GenBank/DDBJ databases">
        <title>Sequencing the genomes of 1000 actinobacteria strains.</title>
        <authorList>
            <person name="Klenk H.-P."/>
        </authorList>
    </citation>
    <scope>NUCLEOTIDE SEQUENCE [LARGE SCALE GENOMIC DNA]</scope>
    <source>
        <strain evidence="2 3">DSM 18248</strain>
    </source>
</reference>
<dbReference type="AlphaFoldDB" id="A0A7Z0C1R6"/>
<feature type="compositionally biased region" description="Basic residues" evidence="1">
    <location>
        <begin position="353"/>
        <end position="364"/>
    </location>
</feature>
<dbReference type="EMBL" id="JACBZI010000001">
    <property type="protein sequence ID" value="NYI09308.1"/>
    <property type="molecule type" value="Genomic_DNA"/>
</dbReference>
<evidence type="ECO:0000256" key="1">
    <source>
        <dbReference type="SAM" id="MobiDB-lite"/>
    </source>
</evidence>
<organism evidence="2 3">
    <name type="scientific">Nocardioides marinus</name>
    <dbReference type="NCBI Taxonomy" id="374514"/>
    <lineage>
        <taxon>Bacteria</taxon>
        <taxon>Bacillati</taxon>
        <taxon>Actinomycetota</taxon>
        <taxon>Actinomycetes</taxon>
        <taxon>Propionibacteriales</taxon>
        <taxon>Nocardioidaceae</taxon>
        <taxon>Nocardioides</taxon>
    </lineage>
</organism>
<comment type="caution">
    <text evidence="2">The sequence shown here is derived from an EMBL/GenBank/DDBJ whole genome shotgun (WGS) entry which is preliminary data.</text>
</comment>
<evidence type="ECO:0000313" key="2">
    <source>
        <dbReference type="EMBL" id="NYI09308.1"/>
    </source>
</evidence>
<dbReference type="Proteomes" id="UP000537326">
    <property type="component" value="Unassembled WGS sequence"/>
</dbReference>
<keyword evidence="3" id="KW-1185">Reference proteome</keyword>
<feature type="compositionally biased region" description="Low complexity" evidence="1">
    <location>
        <begin position="339"/>
        <end position="352"/>
    </location>
</feature>
<accession>A0A7Z0C1R6</accession>